<comment type="caution">
    <text evidence="3">The sequence shown here is derived from an EMBL/GenBank/DDBJ whole genome shotgun (WGS) entry which is preliminary data.</text>
</comment>
<dbReference type="Pfam" id="PF00549">
    <property type="entry name" value="Ligase_CoA"/>
    <property type="match status" value="2"/>
</dbReference>
<dbReference type="Gene3D" id="3.40.50.261">
    <property type="entry name" value="Succinyl-CoA synthetase domains"/>
    <property type="match status" value="2"/>
</dbReference>
<dbReference type="InterPro" id="IPR005811">
    <property type="entry name" value="SUCC_ACL_C"/>
</dbReference>
<dbReference type="EMBL" id="JARKIF010000011">
    <property type="protein sequence ID" value="KAJ7626903.1"/>
    <property type="molecule type" value="Genomic_DNA"/>
</dbReference>
<protein>
    <submittedName>
        <fullName evidence="3">Succinyl-CoA synthetase-like protein</fullName>
    </submittedName>
</protein>
<evidence type="ECO:0000313" key="3">
    <source>
        <dbReference type="EMBL" id="KAJ7626903.1"/>
    </source>
</evidence>
<gene>
    <name evidence="3" type="ORF">FB45DRAFT_920268</name>
</gene>
<dbReference type="AlphaFoldDB" id="A0AAD7FLH1"/>
<dbReference type="GO" id="GO:0004776">
    <property type="term" value="F:succinate-CoA ligase (GDP-forming) activity"/>
    <property type="evidence" value="ECO:0007669"/>
    <property type="project" value="TreeGrafter"/>
</dbReference>
<accession>A0AAD7FLH1</accession>
<dbReference type="PANTHER" id="PTHR11117">
    <property type="entry name" value="SUCCINYL-COA LIGASE SUBUNIT ALPHA"/>
    <property type="match status" value="1"/>
</dbReference>
<dbReference type="InterPro" id="IPR016102">
    <property type="entry name" value="Succinyl-CoA_synth-like"/>
</dbReference>
<dbReference type="Gene3D" id="3.40.50.720">
    <property type="entry name" value="NAD(P)-binding Rossmann-like Domain"/>
    <property type="match status" value="1"/>
</dbReference>
<dbReference type="Proteomes" id="UP001221142">
    <property type="component" value="Unassembled WGS sequence"/>
</dbReference>
<dbReference type="PRINTS" id="PR01798">
    <property type="entry name" value="SCOASYNTHASE"/>
</dbReference>
<proteinExistence type="predicted"/>
<feature type="compositionally biased region" description="Low complexity" evidence="1">
    <location>
        <begin position="329"/>
        <end position="341"/>
    </location>
</feature>
<dbReference type="FunFam" id="3.40.50.720:FF:000340">
    <property type="entry name" value="Succinyl-CoA synthetase subunit alpha"/>
    <property type="match status" value="1"/>
</dbReference>
<keyword evidence="4" id="KW-1185">Reference proteome</keyword>
<evidence type="ECO:0000256" key="1">
    <source>
        <dbReference type="SAM" id="MobiDB-lite"/>
    </source>
</evidence>
<dbReference type="GO" id="GO:0005739">
    <property type="term" value="C:mitochondrion"/>
    <property type="evidence" value="ECO:0007669"/>
    <property type="project" value="TreeGrafter"/>
</dbReference>
<feature type="domain" description="CoA-binding" evidence="2">
    <location>
        <begin position="34"/>
        <end position="131"/>
    </location>
</feature>
<dbReference type="InterPro" id="IPR003781">
    <property type="entry name" value="CoA-bd"/>
</dbReference>
<dbReference type="PANTHER" id="PTHR11117:SF6">
    <property type="entry name" value="SYNTHETASE SUBUNIT ALPHA, PUTATIVE (AFU_ORTHOLOGUE AFUA_1G10830)-RELATED"/>
    <property type="match status" value="1"/>
</dbReference>
<dbReference type="FunFam" id="3.40.50.261:FF:000017">
    <property type="entry name" value="Succinyl-CoA synthetase subunit alpha"/>
    <property type="match status" value="1"/>
</dbReference>
<dbReference type="GO" id="GO:0006099">
    <property type="term" value="P:tricarboxylic acid cycle"/>
    <property type="evidence" value="ECO:0007669"/>
    <property type="project" value="TreeGrafter"/>
</dbReference>
<dbReference type="FunFam" id="3.40.50.261:FF:000001">
    <property type="entry name" value="Succinate--CoA ligase [ADP-forming] subunit beta"/>
    <property type="match status" value="1"/>
</dbReference>
<dbReference type="InterPro" id="IPR036291">
    <property type="entry name" value="NAD(P)-bd_dom_sf"/>
</dbReference>
<reference evidence="3" key="1">
    <citation type="submission" date="2023-03" db="EMBL/GenBank/DDBJ databases">
        <title>Massive genome expansion in bonnet fungi (Mycena s.s.) driven by repeated elements and novel gene families across ecological guilds.</title>
        <authorList>
            <consortium name="Lawrence Berkeley National Laboratory"/>
            <person name="Harder C.B."/>
            <person name="Miyauchi S."/>
            <person name="Viragh M."/>
            <person name="Kuo A."/>
            <person name="Thoen E."/>
            <person name="Andreopoulos B."/>
            <person name="Lu D."/>
            <person name="Skrede I."/>
            <person name="Drula E."/>
            <person name="Henrissat B."/>
            <person name="Morin E."/>
            <person name="Kohler A."/>
            <person name="Barry K."/>
            <person name="LaButti K."/>
            <person name="Morin E."/>
            <person name="Salamov A."/>
            <person name="Lipzen A."/>
            <person name="Mereny Z."/>
            <person name="Hegedus B."/>
            <person name="Baldrian P."/>
            <person name="Stursova M."/>
            <person name="Weitz H."/>
            <person name="Taylor A."/>
            <person name="Grigoriev I.V."/>
            <person name="Nagy L.G."/>
            <person name="Martin F."/>
            <person name="Kauserud H."/>
        </authorList>
    </citation>
    <scope>NUCLEOTIDE SEQUENCE</scope>
    <source>
        <strain evidence="3">9284</strain>
    </source>
</reference>
<dbReference type="GO" id="GO:0009361">
    <property type="term" value="C:succinate-CoA ligase complex (ADP-forming)"/>
    <property type="evidence" value="ECO:0007669"/>
    <property type="project" value="TreeGrafter"/>
</dbReference>
<dbReference type="SMART" id="SM00881">
    <property type="entry name" value="CoA_binding"/>
    <property type="match status" value="1"/>
</dbReference>
<feature type="region of interest" description="Disordered" evidence="1">
    <location>
        <begin position="327"/>
        <end position="366"/>
    </location>
</feature>
<organism evidence="3 4">
    <name type="scientific">Roridomyces roridus</name>
    <dbReference type="NCBI Taxonomy" id="1738132"/>
    <lineage>
        <taxon>Eukaryota</taxon>
        <taxon>Fungi</taxon>
        <taxon>Dikarya</taxon>
        <taxon>Basidiomycota</taxon>
        <taxon>Agaricomycotina</taxon>
        <taxon>Agaricomycetes</taxon>
        <taxon>Agaricomycetidae</taxon>
        <taxon>Agaricales</taxon>
        <taxon>Marasmiineae</taxon>
        <taxon>Mycenaceae</taxon>
        <taxon>Roridomyces</taxon>
    </lineage>
</organism>
<evidence type="ECO:0000313" key="4">
    <source>
        <dbReference type="Proteomes" id="UP001221142"/>
    </source>
</evidence>
<evidence type="ECO:0000259" key="2">
    <source>
        <dbReference type="SMART" id="SM00881"/>
    </source>
</evidence>
<name>A0AAD7FLH1_9AGAR</name>
<dbReference type="GO" id="GO:0004775">
    <property type="term" value="F:succinate-CoA ligase (ADP-forming) activity"/>
    <property type="evidence" value="ECO:0007669"/>
    <property type="project" value="TreeGrafter"/>
</dbReference>
<dbReference type="Pfam" id="PF02629">
    <property type="entry name" value="CoA_binding"/>
    <property type="match status" value="1"/>
</dbReference>
<sequence length="695" mass="74288">MLLRRFSPSPLPHGPSSRLYSNATYASTLKNLEIGSHTRVIFQGFTGRQATANAIESLAWGTQVVGGVTPGRDGMHPVLKDLPVLPTVKDAMRELKPDATGIYVAANQAADAIEEAIEAEVPLIVAVAEHIPVHDMLRIHSMLQSQSKSRLVGANAPGIISAIGRCRIGFQPLPAFSAGHVGIVAKSGTLSYETVAALTRAGVGQSLCIGMGGDMVAGTDFVDALNVFEHHEDTHGIIIVGEIGGYAEEEAAEWIKEYRKRCSSPKPIAAVVGGHLIKPGYVMGHAGAWIGRGQNSAKDKYKALESAGVTMVDHPSQFGQVMARALKVTPSRPSSPSSSTSQRRKYHTSSHRPPLVPQPTKSQRRALHLPARHAETLLTDRGIPLTRTTIADSDQRLLAITIDRSSRAPSFLACPTTDPGRLSATAKYFPFDFSAGYPTSIGKALVNHLFGGTTDDRVNASVSTLALALYDIFIMHEGLYIGVKISLPSSGSDLLVHEPEFIVDDSALKSGSRHAELHALRDVSPAALDPAELRAEADGIVYVKLGMHADSQSYDLSYNIGTLVNGAGLAMNTVDALALRGGRAANFLDTGGKATSETVKRSFELLLADERVKVIFVNIFGGLTLGDMIARGILLAFQELGLEKKGVPVVVRIRGTNEEEGQRILKESGLNIWAFDGFDEAAAKCVELARDAGRR</sequence>
<dbReference type="SUPFAM" id="SSF51735">
    <property type="entry name" value="NAD(P)-binding Rossmann-fold domains"/>
    <property type="match status" value="1"/>
</dbReference>
<dbReference type="SUPFAM" id="SSF52210">
    <property type="entry name" value="Succinyl-CoA synthetase domains"/>
    <property type="match status" value="2"/>
</dbReference>